<dbReference type="InterPro" id="IPR008881">
    <property type="entry name" value="Trigger_fac_ribosome-bd_bac"/>
</dbReference>
<dbReference type="GO" id="GO:0005737">
    <property type="term" value="C:cytoplasm"/>
    <property type="evidence" value="ECO:0007669"/>
    <property type="project" value="UniProtKB-SubCell"/>
</dbReference>
<dbReference type="STRING" id="1679444.PYTT_2575"/>
<evidence type="ECO:0000313" key="14">
    <source>
        <dbReference type="Proteomes" id="UP000176204"/>
    </source>
</evidence>
<evidence type="ECO:0000259" key="11">
    <source>
        <dbReference type="Pfam" id="PF05697"/>
    </source>
</evidence>
<dbReference type="InterPro" id="IPR036611">
    <property type="entry name" value="Trigger_fac_ribosome-bd_sf"/>
</dbReference>
<evidence type="ECO:0000259" key="12">
    <source>
        <dbReference type="Pfam" id="PF05698"/>
    </source>
</evidence>
<dbReference type="KEGG" id="agl:PYTT_2575"/>
<dbReference type="PANTHER" id="PTHR30560">
    <property type="entry name" value="TRIGGER FACTOR CHAPERONE AND PEPTIDYL-PROLYL CIS/TRANS ISOMERASE"/>
    <property type="match status" value="1"/>
</dbReference>
<evidence type="ECO:0000259" key="10">
    <source>
        <dbReference type="Pfam" id="PF00254"/>
    </source>
</evidence>
<comment type="catalytic activity">
    <reaction evidence="1 9">
        <text>[protein]-peptidylproline (omega=180) = [protein]-peptidylproline (omega=0)</text>
        <dbReference type="Rhea" id="RHEA:16237"/>
        <dbReference type="Rhea" id="RHEA-COMP:10747"/>
        <dbReference type="Rhea" id="RHEA-COMP:10748"/>
        <dbReference type="ChEBI" id="CHEBI:83833"/>
        <dbReference type="ChEBI" id="CHEBI:83834"/>
        <dbReference type="EC" id="5.2.1.8"/>
    </reaction>
</comment>
<keyword evidence="9" id="KW-0132">Cell division</keyword>
<proteinExistence type="inferred from homology"/>
<dbReference type="InterPro" id="IPR008880">
    <property type="entry name" value="Trigger_fac_C"/>
</dbReference>
<organism evidence="13 14">
    <name type="scientific">Akkermansia glycaniphila</name>
    <dbReference type="NCBI Taxonomy" id="1679444"/>
    <lineage>
        <taxon>Bacteria</taxon>
        <taxon>Pseudomonadati</taxon>
        <taxon>Verrucomicrobiota</taxon>
        <taxon>Verrucomicrobiia</taxon>
        <taxon>Verrucomicrobiales</taxon>
        <taxon>Akkermansiaceae</taxon>
        <taxon>Akkermansia</taxon>
    </lineage>
</organism>
<evidence type="ECO:0000256" key="7">
    <source>
        <dbReference type="ARBA" id="ARBA00023235"/>
    </source>
</evidence>
<evidence type="ECO:0000256" key="8">
    <source>
        <dbReference type="ARBA" id="ARBA00029986"/>
    </source>
</evidence>
<dbReference type="GO" id="GO:0044183">
    <property type="term" value="F:protein folding chaperone"/>
    <property type="evidence" value="ECO:0007669"/>
    <property type="project" value="TreeGrafter"/>
</dbReference>
<evidence type="ECO:0000256" key="5">
    <source>
        <dbReference type="ARBA" id="ARBA00023110"/>
    </source>
</evidence>
<evidence type="ECO:0000256" key="1">
    <source>
        <dbReference type="ARBA" id="ARBA00000971"/>
    </source>
</evidence>
<keyword evidence="14" id="KW-1185">Reference proteome</keyword>
<dbReference type="Gene3D" id="3.30.70.1050">
    <property type="entry name" value="Trigger factor ribosome-binding domain"/>
    <property type="match status" value="1"/>
</dbReference>
<dbReference type="HAMAP" id="MF_00303">
    <property type="entry name" value="Trigger_factor_Tig"/>
    <property type="match status" value="1"/>
</dbReference>
<reference evidence="14" key="1">
    <citation type="submission" date="2016-09" db="EMBL/GenBank/DDBJ databases">
        <authorList>
            <person name="Koehorst J."/>
        </authorList>
    </citation>
    <scope>NUCLEOTIDE SEQUENCE [LARGE SCALE GENOMIC DNA]</scope>
</reference>
<dbReference type="PATRIC" id="fig|1679444.3.peg.2688"/>
<dbReference type="SUPFAM" id="SSF54534">
    <property type="entry name" value="FKBP-like"/>
    <property type="match status" value="1"/>
</dbReference>
<dbReference type="Pfam" id="PF05697">
    <property type="entry name" value="Trigger_N"/>
    <property type="match status" value="1"/>
</dbReference>
<dbReference type="GO" id="GO:0003755">
    <property type="term" value="F:peptidyl-prolyl cis-trans isomerase activity"/>
    <property type="evidence" value="ECO:0007669"/>
    <property type="project" value="UniProtKB-UniRule"/>
</dbReference>
<dbReference type="NCBIfam" id="TIGR00115">
    <property type="entry name" value="tig"/>
    <property type="match status" value="1"/>
</dbReference>
<comment type="function">
    <text evidence="9">Involved in protein export. Acts as a chaperone by maintaining the newly synthesized protein in an open conformation. Functions as a peptidyl-prolyl cis-trans isomerase.</text>
</comment>
<evidence type="ECO:0000256" key="2">
    <source>
        <dbReference type="ARBA" id="ARBA00005464"/>
    </source>
</evidence>
<dbReference type="Pfam" id="PF00254">
    <property type="entry name" value="FKBP_C"/>
    <property type="match status" value="1"/>
</dbReference>
<gene>
    <name evidence="9" type="primary">tig</name>
    <name evidence="13" type="ORF">PYTT_2575</name>
</gene>
<dbReference type="GO" id="GO:0051083">
    <property type="term" value="P:'de novo' cotranslational protein folding"/>
    <property type="evidence" value="ECO:0007669"/>
    <property type="project" value="TreeGrafter"/>
</dbReference>
<dbReference type="PIRSF" id="PIRSF003095">
    <property type="entry name" value="Trigger_factor"/>
    <property type="match status" value="1"/>
</dbReference>
<feature type="domain" description="Trigger factor C-terminal" evidence="12">
    <location>
        <begin position="270"/>
        <end position="425"/>
    </location>
</feature>
<dbReference type="InterPro" id="IPR001179">
    <property type="entry name" value="PPIase_FKBP_dom"/>
</dbReference>
<dbReference type="PANTHER" id="PTHR30560:SF3">
    <property type="entry name" value="TRIGGER FACTOR-LIKE PROTEIN TIG, CHLOROPLASTIC"/>
    <property type="match status" value="1"/>
</dbReference>
<keyword evidence="9" id="KW-0963">Cytoplasm</keyword>
<dbReference type="GO" id="GO:0043022">
    <property type="term" value="F:ribosome binding"/>
    <property type="evidence" value="ECO:0007669"/>
    <property type="project" value="TreeGrafter"/>
</dbReference>
<keyword evidence="6 9" id="KW-0143">Chaperone</keyword>
<evidence type="ECO:0000256" key="3">
    <source>
        <dbReference type="ARBA" id="ARBA00013194"/>
    </source>
</evidence>
<dbReference type="InterPro" id="IPR005215">
    <property type="entry name" value="Trig_fac"/>
</dbReference>
<dbReference type="Pfam" id="PF05698">
    <property type="entry name" value="Trigger_C"/>
    <property type="match status" value="1"/>
</dbReference>
<comment type="domain">
    <text evidence="9">Consists of 3 domains; the N-terminus binds the ribosome, the middle domain has PPIase activity, while the C-terminus has intrinsic chaperone activity on its own.</text>
</comment>
<comment type="subcellular location">
    <subcellularLocation>
        <location evidence="9">Cytoplasm</location>
    </subcellularLocation>
    <text evidence="9">About half TF is bound to the ribosome near the polypeptide exit tunnel while the other half is free in the cytoplasm.</text>
</comment>
<evidence type="ECO:0000256" key="4">
    <source>
        <dbReference type="ARBA" id="ARBA00016902"/>
    </source>
</evidence>
<evidence type="ECO:0000256" key="6">
    <source>
        <dbReference type="ARBA" id="ARBA00023186"/>
    </source>
</evidence>
<keyword evidence="9" id="KW-0131">Cell cycle</keyword>
<dbReference type="GO" id="GO:0043335">
    <property type="term" value="P:protein unfolding"/>
    <property type="evidence" value="ECO:0007669"/>
    <property type="project" value="TreeGrafter"/>
</dbReference>
<dbReference type="SUPFAM" id="SSF109998">
    <property type="entry name" value="Triger factor/SurA peptide-binding domain-like"/>
    <property type="match status" value="1"/>
</dbReference>
<dbReference type="Proteomes" id="UP000176204">
    <property type="component" value="Chromosome I"/>
</dbReference>
<dbReference type="InterPro" id="IPR027304">
    <property type="entry name" value="Trigger_fact/SurA_dom_sf"/>
</dbReference>
<dbReference type="RefSeq" id="WP_067774924.1">
    <property type="nucleotide sequence ID" value="NZ_LIGX01000020.1"/>
</dbReference>
<dbReference type="SUPFAM" id="SSF102735">
    <property type="entry name" value="Trigger factor ribosome-binding domain"/>
    <property type="match status" value="1"/>
</dbReference>
<dbReference type="EC" id="5.2.1.8" evidence="3 9"/>
<dbReference type="Gene3D" id="3.10.50.40">
    <property type="match status" value="1"/>
</dbReference>
<accession>A0A1C7PC99</accession>
<evidence type="ECO:0000256" key="9">
    <source>
        <dbReference type="HAMAP-Rule" id="MF_00303"/>
    </source>
</evidence>
<protein>
    <recommendedName>
        <fullName evidence="4 9">Trigger factor</fullName>
        <shortName evidence="9">TF</shortName>
        <ecNumber evidence="3 9">5.2.1.8</ecNumber>
    </recommendedName>
    <alternativeName>
        <fullName evidence="8 9">PPIase</fullName>
    </alternativeName>
</protein>
<evidence type="ECO:0000313" key="13">
    <source>
        <dbReference type="EMBL" id="SEI01458.1"/>
    </source>
</evidence>
<dbReference type="GO" id="GO:0015031">
    <property type="term" value="P:protein transport"/>
    <property type="evidence" value="ECO:0007669"/>
    <property type="project" value="UniProtKB-UniRule"/>
</dbReference>
<feature type="domain" description="Trigger factor ribosome-binding bacterial" evidence="11">
    <location>
        <begin position="1"/>
        <end position="143"/>
    </location>
</feature>
<keyword evidence="7 9" id="KW-0413">Isomerase</keyword>
<name>A0A1C7PC99_9BACT</name>
<dbReference type="InterPro" id="IPR037041">
    <property type="entry name" value="Trigger_fac_C_sf"/>
</dbReference>
<dbReference type="InterPro" id="IPR046357">
    <property type="entry name" value="PPIase_dom_sf"/>
</dbReference>
<dbReference type="GO" id="GO:0051301">
    <property type="term" value="P:cell division"/>
    <property type="evidence" value="ECO:0007669"/>
    <property type="project" value="UniProtKB-KW"/>
</dbReference>
<sequence length="443" mass="49001">MDITIEKQADCTATLKATVPADAVATLKDQIASSYTSHAKIPGFRPGKAPKSVILKRYEAAIEEELVNRLSEQVCDEALTQNPDLKVLDFGKAETATTDNGEFTYSSTLTIVPDFELPEYMGIEVSVASDDVTDADVEDALNQFAQQNAKFETVDRAAAMGDVTVIDFKTTVEGQPTADALGKPVGFLEGREGHWVFMEEDSFMPGLSEGLVGSKAGDTKDISITVPENFPFADLIGKELVFHVSVKEIREKQVPAIDDELFATALPGKTMDEIKDIVRENLKQQKENANNEAKADQISEKLADAIDFELPEALVERESYNVLQRKLYAAMQAGEKEFDGIVDKLREEAKTETRRNLRVYFMLQEVARRENISVTDHEMSNAIMRLAQQEKATNLKSFVKKLQKEGRIPGIRLSLITSKVLDLLVKNAKVTISEAKEETAAAE</sequence>
<dbReference type="EMBL" id="LT629973">
    <property type="protein sequence ID" value="SEI01458.1"/>
    <property type="molecule type" value="Genomic_DNA"/>
</dbReference>
<keyword evidence="5 9" id="KW-0697">Rotamase</keyword>
<dbReference type="Gene3D" id="1.10.3120.10">
    <property type="entry name" value="Trigger factor, C-terminal domain"/>
    <property type="match status" value="1"/>
</dbReference>
<dbReference type="AlphaFoldDB" id="A0A1C7PC99"/>
<comment type="similarity">
    <text evidence="2 9">Belongs to the FKBP-type PPIase family. Tig subfamily.</text>
</comment>
<feature type="domain" description="PPIase FKBP-type" evidence="10">
    <location>
        <begin position="157"/>
        <end position="246"/>
    </location>
</feature>